<feature type="transmembrane region" description="Helical" evidence="8">
    <location>
        <begin position="250"/>
        <end position="269"/>
    </location>
</feature>
<feature type="transmembrane region" description="Helical" evidence="8">
    <location>
        <begin position="308"/>
        <end position="329"/>
    </location>
</feature>
<keyword evidence="3" id="KW-0813">Transport</keyword>
<feature type="transmembrane region" description="Helical" evidence="8">
    <location>
        <begin position="166"/>
        <end position="184"/>
    </location>
</feature>
<evidence type="ECO:0000256" key="4">
    <source>
        <dbReference type="ARBA" id="ARBA00022475"/>
    </source>
</evidence>
<reference evidence="10 11" key="1">
    <citation type="submission" date="2024-09" db="EMBL/GenBank/DDBJ databases">
        <authorList>
            <person name="Sun Q."/>
            <person name="Mori K."/>
        </authorList>
    </citation>
    <scope>NUCLEOTIDE SEQUENCE [LARGE SCALE GENOMIC DNA]</scope>
    <source>
        <strain evidence="10 11">CECT 8300</strain>
    </source>
</reference>
<evidence type="ECO:0000256" key="7">
    <source>
        <dbReference type="ARBA" id="ARBA00023136"/>
    </source>
</evidence>
<accession>A0ABV5H3Z1</accession>
<proteinExistence type="inferred from homology"/>
<keyword evidence="5 8" id="KW-0812">Transmembrane</keyword>
<dbReference type="NCBIfam" id="TIGR00710">
    <property type="entry name" value="efflux_Bcr_CflA"/>
    <property type="match status" value="1"/>
</dbReference>
<keyword evidence="11" id="KW-1185">Reference proteome</keyword>
<protein>
    <submittedName>
        <fullName evidence="10">Multidrug effflux MFS transporter</fullName>
    </submittedName>
</protein>
<evidence type="ECO:0000256" key="6">
    <source>
        <dbReference type="ARBA" id="ARBA00022989"/>
    </source>
</evidence>
<evidence type="ECO:0000256" key="8">
    <source>
        <dbReference type="SAM" id="Phobius"/>
    </source>
</evidence>
<feature type="transmembrane region" description="Helical" evidence="8">
    <location>
        <begin position="78"/>
        <end position="97"/>
    </location>
</feature>
<comment type="caution">
    <text evidence="10">The sequence shown here is derived from an EMBL/GenBank/DDBJ whole genome shotgun (WGS) entry which is preliminary data.</text>
</comment>
<dbReference type="EMBL" id="JBHMFA010000010">
    <property type="protein sequence ID" value="MFB9106040.1"/>
    <property type="molecule type" value="Genomic_DNA"/>
</dbReference>
<feature type="transmembrane region" description="Helical" evidence="8">
    <location>
        <begin position="12"/>
        <end position="30"/>
    </location>
</feature>
<feature type="transmembrane region" description="Helical" evidence="8">
    <location>
        <begin position="132"/>
        <end position="154"/>
    </location>
</feature>
<dbReference type="SUPFAM" id="SSF103473">
    <property type="entry name" value="MFS general substrate transporter"/>
    <property type="match status" value="1"/>
</dbReference>
<evidence type="ECO:0000256" key="3">
    <source>
        <dbReference type="ARBA" id="ARBA00022448"/>
    </source>
</evidence>
<dbReference type="InterPro" id="IPR036259">
    <property type="entry name" value="MFS_trans_sf"/>
</dbReference>
<keyword evidence="4" id="KW-1003">Cell membrane</keyword>
<comment type="subcellular location">
    <subcellularLocation>
        <location evidence="1">Cell membrane</location>
        <topology evidence="1">Multi-pass membrane protein</topology>
    </subcellularLocation>
</comment>
<sequence>MEKQKKVKFEFVALMASLMSIVALTIDALLPALPEIGASLGATSSSQNQLLITMIFLGIGFGQLIFGPISDSFGRKPIVYVGFLIFIIASIICVTTKNYEMMLFGRILQGIGLSSPRSLSTSMIRDEFSGDYMAKILSFVVMFFILVPIIAPMFGQFLINLFNWQAIFYFNLIFGLIIMIWFWLRQPETLPKEKRIKLSPHLFISGTKEFLKHKESVAFTLVSGFITGSFMVYLSTSQQIFQEQYNLAEMFPYIFASLAISIGFATFLNSQLVERFGMMKIAYYSTLAYAFISVLYVILFSSGQNPSIYTLISFLALQFFAVGFLFGNLRALAMQPLGHIAGIGAAINGFFSTVLAVPIAHYIGSFVKTSVLPLFIGFSIFGVLSILVFLILKRKKRLITT</sequence>
<dbReference type="Pfam" id="PF07690">
    <property type="entry name" value="MFS_1"/>
    <property type="match status" value="1"/>
</dbReference>
<feature type="transmembrane region" description="Helical" evidence="8">
    <location>
        <begin position="370"/>
        <end position="392"/>
    </location>
</feature>
<evidence type="ECO:0000256" key="1">
    <source>
        <dbReference type="ARBA" id="ARBA00004651"/>
    </source>
</evidence>
<evidence type="ECO:0000259" key="9">
    <source>
        <dbReference type="PROSITE" id="PS50850"/>
    </source>
</evidence>
<feature type="transmembrane region" description="Helical" evidence="8">
    <location>
        <begin position="50"/>
        <end position="66"/>
    </location>
</feature>
<gene>
    <name evidence="10" type="ORF">ACFFU1_14120</name>
</gene>
<dbReference type="PANTHER" id="PTHR23502">
    <property type="entry name" value="MAJOR FACILITATOR SUPERFAMILY"/>
    <property type="match status" value="1"/>
</dbReference>
<name>A0ABV5H3Z1_9FLAO</name>
<keyword evidence="6 8" id="KW-1133">Transmembrane helix</keyword>
<feature type="transmembrane region" description="Helical" evidence="8">
    <location>
        <begin position="281"/>
        <end position="302"/>
    </location>
</feature>
<feature type="transmembrane region" description="Helical" evidence="8">
    <location>
        <begin position="341"/>
        <end position="364"/>
    </location>
</feature>
<evidence type="ECO:0000313" key="11">
    <source>
        <dbReference type="Proteomes" id="UP001589590"/>
    </source>
</evidence>
<dbReference type="InterPro" id="IPR011701">
    <property type="entry name" value="MFS"/>
</dbReference>
<dbReference type="InterPro" id="IPR004812">
    <property type="entry name" value="Efflux_drug-R_Bcr/CmlA"/>
</dbReference>
<dbReference type="PROSITE" id="PS50850">
    <property type="entry name" value="MFS"/>
    <property type="match status" value="1"/>
</dbReference>
<evidence type="ECO:0000256" key="2">
    <source>
        <dbReference type="ARBA" id="ARBA00006236"/>
    </source>
</evidence>
<evidence type="ECO:0000313" key="10">
    <source>
        <dbReference type="EMBL" id="MFB9106040.1"/>
    </source>
</evidence>
<keyword evidence="7 8" id="KW-0472">Membrane</keyword>
<dbReference type="InterPro" id="IPR020846">
    <property type="entry name" value="MFS_dom"/>
</dbReference>
<dbReference type="Proteomes" id="UP001589590">
    <property type="component" value="Unassembled WGS sequence"/>
</dbReference>
<dbReference type="PANTHER" id="PTHR23502:SF132">
    <property type="entry name" value="POLYAMINE TRANSPORTER 2-RELATED"/>
    <property type="match status" value="1"/>
</dbReference>
<organism evidence="10 11">
    <name type="scientific">Algibacter miyuki</name>
    <dbReference type="NCBI Taxonomy" id="1306933"/>
    <lineage>
        <taxon>Bacteria</taxon>
        <taxon>Pseudomonadati</taxon>
        <taxon>Bacteroidota</taxon>
        <taxon>Flavobacteriia</taxon>
        <taxon>Flavobacteriales</taxon>
        <taxon>Flavobacteriaceae</taxon>
        <taxon>Algibacter</taxon>
    </lineage>
</organism>
<evidence type="ECO:0000256" key="5">
    <source>
        <dbReference type="ARBA" id="ARBA00022692"/>
    </source>
</evidence>
<feature type="domain" description="Major facilitator superfamily (MFS) profile" evidence="9">
    <location>
        <begin position="9"/>
        <end position="397"/>
    </location>
</feature>
<dbReference type="RefSeq" id="WP_290268506.1">
    <property type="nucleotide sequence ID" value="NZ_JAUFQP010000007.1"/>
</dbReference>
<dbReference type="CDD" id="cd17320">
    <property type="entry name" value="MFS_MdfA_MDR_like"/>
    <property type="match status" value="1"/>
</dbReference>
<comment type="similarity">
    <text evidence="2">Belongs to the major facilitator superfamily. Bcr/CmlA family.</text>
</comment>
<feature type="transmembrane region" description="Helical" evidence="8">
    <location>
        <begin position="217"/>
        <end position="235"/>
    </location>
</feature>
<dbReference type="Gene3D" id="1.20.1720.10">
    <property type="entry name" value="Multidrug resistance protein D"/>
    <property type="match status" value="1"/>
</dbReference>